<dbReference type="PATRIC" id="fig|1492898.3.peg.4780"/>
<gene>
    <name evidence="2" type="ORF">SY85_22005</name>
</gene>
<dbReference type="PROSITE" id="PS51257">
    <property type="entry name" value="PROKAR_LIPOPROTEIN"/>
    <property type="match status" value="1"/>
</dbReference>
<dbReference type="KEGG" id="fla:SY85_22005"/>
<proteinExistence type="predicted"/>
<organism evidence="2 3">
    <name type="scientific">Flavisolibacter tropicus</name>
    <dbReference type="NCBI Taxonomy" id="1492898"/>
    <lineage>
        <taxon>Bacteria</taxon>
        <taxon>Pseudomonadati</taxon>
        <taxon>Bacteroidota</taxon>
        <taxon>Chitinophagia</taxon>
        <taxon>Chitinophagales</taxon>
        <taxon>Chitinophagaceae</taxon>
        <taxon>Flavisolibacter</taxon>
    </lineage>
</organism>
<dbReference type="Pfam" id="PF08309">
    <property type="entry name" value="LVIVD"/>
    <property type="match status" value="4"/>
</dbReference>
<accession>A0A172U063</accession>
<dbReference type="STRING" id="1492898.SY85_22005"/>
<evidence type="ECO:0000256" key="1">
    <source>
        <dbReference type="SAM" id="SignalP"/>
    </source>
</evidence>
<protein>
    <recommendedName>
        <fullName evidence="4">LVIVD repeat-containing protein</fullName>
    </recommendedName>
</protein>
<dbReference type="Proteomes" id="UP000077177">
    <property type="component" value="Chromosome"/>
</dbReference>
<dbReference type="InterPro" id="IPR013211">
    <property type="entry name" value="LVIVD"/>
</dbReference>
<keyword evidence="1" id="KW-0732">Signal</keyword>
<dbReference type="EMBL" id="CP011390">
    <property type="protein sequence ID" value="ANE52749.1"/>
    <property type="molecule type" value="Genomic_DNA"/>
</dbReference>
<dbReference type="AlphaFoldDB" id="A0A172U063"/>
<reference evidence="2 3" key="2">
    <citation type="journal article" date="2016" name="Int. J. Syst. Evol. Microbiol.">
        <title>Flavisolibacter tropicus sp. nov., isolated from tropical soil.</title>
        <authorList>
            <person name="Lee J.J."/>
            <person name="Kang M.S."/>
            <person name="Kim G.S."/>
            <person name="Lee C.S."/>
            <person name="Lim S."/>
            <person name="Lee J."/>
            <person name="Roh S.H."/>
            <person name="Kang H."/>
            <person name="Ha J.M."/>
            <person name="Bae S."/>
            <person name="Jung H.Y."/>
            <person name="Kim M.K."/>
        </authorList>
    </citation>
    <scope>NUCLEOTIDE SEQUENCE [LARGE SCALE GENOMIC DNA]</scope>
    <source>
        <strain evidence="2 3">LCS9</strain>
    </source>
</reference>
<feature type="chain" id="PRO_5008001494" description="LVIVD repeat-containing protein" evidence="1">
    <location>
        <begin position="24"/>
        <end position="418"/>
    </location>
</feature>
<keyword evidence="3" id="KW-1185">Reference proteome</keyword>
<name>A0A172U063_9BACT</name>
<dbReference type="OrthoDB" id="1521841at2"/>
<dbReference type="RefSeq" id="WP_066407784.1">
    <property type="nucleotide sequence ID" value="NZ_CP011390.1"/>
</dbReference>
<dbReference type="SUPFAM" id="SSF50969">
    <property type="entry name" value="YVTN repeat-like/Quinoprotein amine dehydrogenase"/>
    <property type="match status" value="1"/>
</dbReference>
<sequence length="418" mass="46769">MKQMTLLANSIAFCLLMALTSCVKDTCTSTYKIYEPIYQSLSQVRASMKSTVPQDLKQTGKLYLYNDYIFLNELNKGIHIIDNTNPSSPRNISFIPIPGNVDLAVKGNYLYADSYSDMVVFDISKPTQVTAKKFINNVFPFRGGFYWGNSSNPDSLKVVVGYTERDTTVQCQTTRFWNNCANCMYASADATVRASASQPTGMGGSMARFSIVNNYLYTVSTNELYTFDISETSNPSKINQKQLGNWNIETIYPFQDKLFIGSNNGMLIYDITTPSSPTYISQFSHVRSCDPVITDGQHAYVTLRSGTQCNGFTNQLEVLNISNLLQPNLIKTYSLTNPHGLSKDGDLLFICDGKDGLKIYDAKDVNQLQVLKRIEGIETYDVILHNNVAIVVAKDGLYQYDYSDRSNIKQLSKVAITL</sequence>
<reference evidence="3" key="1">
    <citation type="submission" date="2015-01" db="EMBL/GenBank/DDBJ databases">
        <title>Flavisolibacter sp./LCS9/ whole genome sequencing.</title>
        <authorList>
            <person name="Kim M.K."/>
            <person name="Srinivasan S."/>
            <person name="Lee J.-J."/>
        </authorList>
    </citation>
    <scope>NUCLEOTIDE SEQUENCE [LARGE SCALE GENOMIC DNA]</scope>
    <source>
        <strain evidence="3">LCS9</strain>
    </source>
</reference>
<evidence type="ECO:0000313" key="3">
    <source>
        <dbReference type="Proteomes" id="UP000077177"/>
    </source>
</evidence>
<dbReference type="InterPro" id="IPR011044">
    <property type="entry name" value="Quino_amine_DH_bsu"/>
</dbReference>
<evidence type="ECO:0000313" key="2">
    <source>
        <dbReference type="EMBL" id="ANE52749.1"/>
    </source>
</evidence>
<evidence type="ECO:0008006" key="4">
    <source>
        <dbReference type="Google" id="ProtNLM"/>
    </source>
</evidence>
<feature type="signal peptide" evidence="1">
    <location>
        <begin position="1"/>
        <end position="23"/>
    </location>
</feature>